<reference evidence="3 4" key="1">
    <citation type="submission" date="2019-10" db="EMBL/GenBank/DDBJ databases">
        <authorList>
            <person name="Palmer J.M."/>
        </authorList>
    </citation>
    <scope>NUCLEOTIDE SEQUENCE [LARGE SCALE GENOMIC DNA]</scope>
    <source>
        <strain evidence="3 4">TWF730</strain>
    </source>
</reference>
<evidence type="ECO:0000313" key="3">
    <source>
        <dbReference type="EMBL" id="KAK6358033.1"/>
    </source>
</evidence>
<dbReference type="EMBL" id="JAVHNS010000004">
    <property type="protein sequence ID" value="KAK6358033.1"/>
    <property type="molecule type" value="Genomic_DNA"/>
</dbReference>
<evidence type="ECO:0000256" key="2">
    <source>
        <dbReference type="SAM" id="Phobius"/>
    </source>
</evidence>
<dbReference type="AlphaFoldDB" id="A0AAV9V8S3"/>
<evidence type="ECO:0000256" key="1">
    <source>
        <dbReference type="SAM" id="MobiDB-lite"/>
    </source>
</evidence>
<accession>A0AAV9V8S3</accession>
<keyword evidence="2" id="KW-1133">Transmembrane helix</keyword>
<feature type="region of interest" description="Disordered" evidence="1">
    <location>
        <begin position="1"/>
        <end position="26"/>
    </location>
</feature>
<dbReference type="Proteomes" id="UP001373714">
    <property type="component" value="Unassembled WGS sequence"/>
</dbReference>
<comment type="caution">
    <text evidence="3">The sequence shown here is derived from an EMBL/GenBank/DDBJ whole genome shotgun (WGS) entry which is preliminary data.</text>
</comment>
<keyword evidence="2" id="KW-0472">Membrane</keyword>
<feature type="transmembrane region" description="Helical" evidence="2">
    <location>
        <begin position="199"/>
        <end position="222"/>
    </location>
</feature>
<organism evidence="3 4">
    <name type="scientific">Orbilia blumenaviensis</name>
    <dbReference type="NCBI Taxonomy" id="1796055"/>
    <lineage>
        <taxon>Eukaryota</taxon>
        <taxon>Fungi</taxon>
        <taxon>Dikarya</taxon>
        <taxon>Ascomycota</taxon>
        <taxon>Pezizomycotina</taxon>
        <taxon>Orbiliomycetes</taxon>
        <taxon>Orbiliales</taxon>
        <taxon>Orbiliaceae</taxon>
        <taxon>Orbilia</taxon>
    </lineage>
</organism>
<sequence>MTKEILSPSSRDLLATETPSESSNSNKVVYTVIECNDIDDRTSSADSDAGSDSLSDLSAGLTGSPPRILEYLESYRLGTLNRKPKTRKKAKPVPWWDLRTRYFKGSYKKLNADGGGVSDTESICSVERVWVPTDWQARLNEPLPPLPPRKDDQYRNSYSSHEWRWLKRTVFGNRNSTPSDQGVTELDLPKPDAEKEGKVVIVGIVLTVAMVCLLMGLFFAIWRHENEAALVEVGLVNITVVATIGESTVTATVTATTTA</sequence>
<keyword evidence="4" id="KW-1185">Reference proteome</keyword>
<evidence type="ECO:0000313" key="4">
    <source>
        <dbReference type="Proteomes" id="UP001373714"/>
    </source>
</evidence>
<proteinExistence type="predicted"/>
<keyword evidence="2" id="KW-0812">Transmembrane</keyword>
<name>A0AAV9V8S3_9PEZI</name>
<gene>
    <name evidence="3" type="ORF">TWF730_007387</name>
</gene>
<feature type="compositionally biased region" description="Polar residues" evidence="1">
    <location>
        <begin position="17"/>
        <end position="26"/>
    </location>
</feature>
<protein>
    <submittedName>
        <fullName evidence="3">Uncharacterized protein</fullName>
    </submittedName>
</protein>